<keyword evidence="3" id="KW-1185">Reference proteome</keyword>
<gene>
    <name evidence="2" type="primary">Acey_s0080.g1390</name>
    <name evidence="2" type="ORF">Y032_0080g1390</name>
</gene>
<feature type="chain" id="PRO_5001487941" description="Secreted protein" evidence="1">
    <location>
        <begin position="22"/>
        <end position="136"/>
    </location>
</feature>
<accession>A0A016TSR3</accession>
<proteinExistence type="predicted"/>
<protein>
    <recommendedName>
        <fullName evidence="4">Secreted protein</fullName>
    </recommendedName>
</protein>
<evidence type="ECO:0000256" key="1">
    <source>
        <dbReference type="SAM" id="SignalP"/>
    </source>
</evidence>
<sequence>MKNVIYSVIVMLFVHSEGAVAEILVGINLCGSLHSPRFILSDSWKRTAITKVRAHVRKLSVPYCAAFIVTSSLIVSGSMVPFSPASCDGQINGVPLRLLRSDFKLKASKYWAFRSTHGRIGRACTSVSHVICHSIT</sequence>
<reference evidence="3" key="1">
    <citation type="journal article" date="2015" name="Nat. Genet.">
        <title>The genome and transcriptome of the zoonotic hookworm Ancylostoma ceylanicum identify infection-specific gene families.</title>
        <authorList>
            <person name="Schwarz E.M."/>
            <person name="Hu Y."/>
            <person name="Antoshechkin I."/>
            <person name="Miller M.M."/>
            <person name="Sternberg P.W."/>
            <person name="Aroian R.V."/>
        </authorList>
    </citation>
    <scope>NUCLEOTIDE SEQUENCE</scope>
    <source>
        <strain evidence="3">HY135</strain>
    </source>
</reference>
<dbReference type="EMBL" id="JARK01001416">
    <property type="protein sequence ID" value="EYC05835.1"/>
    <property type="molecule type" value="Genomic_DNA"/>
</dbReference>
<evidence type="ECO:0000313" key="2">
    <source>
        <dbReference type="EMBL" id="EYC05835.1"/>
    </source>
</evidence>
<organism evidence="2 3">
    <name type="scientific">Ancylostoma ceylanicum</name>
    <dbReference type="NCBI Taxonomy" id="53326"/>
    <lineage>
        <taxon>Eukaryota</taxon>
        <taxon>Metazoa</taxon>
        <taxon>Ecdysozoa</taxon>
        <taxon>Nematoda</taxon>
        <taxon>Chromadorea</taxon>
        <taxon>Rhabditida</taxon>
        <taxon>Rhabditina</taxon>
        <taxon>Rhabditomorpha</taxon>
        <taxon>Strongyloidea</taxon>
        <taxon>Ancylostomatidae</taxon>
        <taxon>Ancylostomatinae</taxon>
        <taxon>Ancylostoma</taxon>
    </lineage>
</organism>
<name>A0A016TSR3_9BILA</name>
<feature type="signal peptide" evidence="1">
    <location>
        <begin position="1"/>
        <end position="21"/>
    </location>
</feature>
<keyword evidence="1" id="KW-0732">Signal</keyword>
<comment type="caution">
    <text evidence="2">The sequence shown here is derived from an EMBL/GenBank/DDBJ whole genome shotgun (WGS) entry which is preliminary data.</text>
</comment>
<evidence type="ECO:0000313" key="3">
    <source>
        <dbReference type="Proteomes" id="UP000024635"/>
    </source>
</evidence>
<evidence type="ECO:0008006" key="4">
    <source>
        <dbReference type="Google" id="ProtNLM"/>
    </source>
</evidence>
<dbReference type="Proteomes" id="UP000024635">
    <property type="component" value="Unassembled WGS sequence"/>
</dbReference>
<dbReference type="AlphaFoldDB" id="A0A016TSR3"/>